<reference evidence="1" key="1">
    <citation type="submission" date="2018-05" db="EMBL/GenBank/DDBJ databases">
        <authorList>
            <person name="Lanie J.A."/>
            <person name="Ng W.-L."/>
            <person name="Kazmierczak K.M."/>
            <person name="Andrzejewski T.M."/>
            <person name="Davidsen T.M."/>
            <person name="Wayne K.J."/>
            <person name="Tettelin H."/>
            <person name="Glass J.I."/>
            <person name="Rusch D."/>
            <person name="Podicherti R."/>
            <person name="Tsui H.-C.T."/>
            <person name="Winkler M.E."/>
        </authorList>
    </citation>
    <scope>NUCLEOTIDE SEQUENCE</scope>
</reference>
<name>A0A382QMZ9_9ZZZZ</name>
<sequence>PIAQVPIQVCTAKEKRNKEVNTFNNVFSNNPLHN</sequence>
<dbReference type="EMBL" id="UINC01115685">
    <property type="protein sequence ID" value="SVC86899.1"/>
    <property type="molecule type" value="Genomic_DNA"/>
</dbReference>
<gene>
    <name evidence="1" type="ORF">METZ01_LOCUS339753</name>
</gene>
<proteinExistence type="predicted"/>
<protein>
    <submittedName>
        <fullName evidence="1">Uncharacterized protein</fullName>
    </submittedName>
</protein>
<feature type="non-terminal residue" evidence="1">
    <location>
        <position position="1"/>
    </location>
</feature>
<accession>A0A382QMZ9</accession>
<organism evidence="1">
    <name type="scientific">marine metagenome</name>
    <dbReference type="NCBI Taxonomy" id="408172"/>
    <lineage>
        <taxon>unclassified sequences</taxon>
        <taxon>metagenomes</taxon>
        <taxon>ecological metagenomes</taxon>
    </lineage>
</organism>
<dbReference type="AlphaFoldDB" id="A0A382QMZ9"/>
<evidence type="ECO:0000313" key="1">
    <source>
        <dbReference type="EMBL" id="SVC86899.1"/>
    </source>
</evidence>